<dbReference type="AlphaFoldDB" id="A0A7D9CYD1"/>
<dbReference type="InterPro" id="IPR045254">
    <property type="entry name" value="Nit1/2_C-N_Hydrolase"/>
</dbReference>
<dbReference type="InterPro" id="IPR001110">
    <property type="entry name" value="UPF0012_CS"/>
</dbReference>
<feature type="domain" description="CN hydrolase" evidence="2">
    <location>
        <begin position="12"/>
        <end position="261"/>
    </location>
</feature>
<dbReference type="GO" id="GO:0050152">
    <property type="term" value="F:omega-amidase activity"/>
    <property type="evidence" value="ECO:0007669"/>
    <property type="project" value="TreeGrafter"/>
</dbReference>
<dbReference type="Gene3D" id="3.60.110.10">
    <property type="entry name" value="Carbon-nitrogen hydrolase"/>
    <property type="match status" value="1"/>
</dbReference>
<dbReference type="GO" id="GO:0006107">
    <property type="term" value="P:oxaloacetate metabolic process"/>
    <property type="evidence" value="ECO:0007669"/>
    <property type="project" value="TreeGrafter"/>
</dbReference>
<evidence type="ECO:0000313" key="3">
    <source>
        <dbReference type="EMBL" id="VUG18714.1"/>
    </source>
</evidence>
<dbReference type="InterPro" id="IPR036526">
    <property type="entry name" value="C-N_Hydrolase_sf"/>
</dbReference>
<organism evidence="3 4">
    <name type="scientific">Dekkera bruxellensis</name>
    <name type="common">Brettanomyces custersii</name>
    <dbReference type="NCBI Taxonomy" id="5007"/>
    <lineage>
        <taxon>Eukaryota</taxon>
        <taxon>Fungi</taxon>
        <taxon>Dikarya</taxon>
        <taxon>Ascomycota</taxon>
        <taxon>Saccharomycotina</taxon>
        <taxon>Pichiomycetes</taxon>
        <taxon>Pichiales</taxon>
        <taxon>Pichiaceae</taxon>
        <taxon>Brettanomyces</taxon>
    </lineage>
</organism>
<dbReference type="Pfam" id="PF00795">
    <property type="entry name" value="CN_hydrolase"/>
    <property type="match status" value="1"/>
</dbReference>
<dbReference type="GO" id="GO:0006541">
    <property type="term" value="P:glutamine metabolic process"/>
    <property type="evidence" value="ECO:0007669"/>
    <property type="project" value="TreeGrafter"/>
</dbReference>
<gene>
    <name evidence="3" type="primary">NIT3</name>
    <name evidence="3" type="ORF">DEBR0S4_00584G</name>
</gene>
<accession>A0A7D9CYD1</accession>
<dbReference type="InterPro" id="IPR003010">
    <property type="entry name" value="C-N_Hydrolase"/>
</dbReference>
<proteinExistence type="predicted"/>
<dbReference type="PANTHER" id="PTHR23088:SF30">
    <property type="entry name" value="OMEGA-AMIDASE NIT2"/>
    <property type="match status" value="1"/>
</dbReference>
<name>A0A7D9CYD1_DEKBR</name>
<keyword evidence="4" id="KW-1185">Reference proteome</keyword>
<reference evidence="3 4" key="1">
    <citation type="submission" date="2019-07" db="EMBL/GenBank/DDBJ databases">
        <authorList>
            <person name="Friedrich A."/>
            <person name="Schacherer J."/>
        </authorList>
    </citation>
    <scope>NUCLEOTIDE SEQUENCE [LARGE SCALE GENOMIC DNA]</scope>
</reference>
<dbReference type="PROSITE" id="PS01227">
    <property type="entry name" value="UPF0012"/>
    <property type="match status" value="1"/>
</dbReference>
<dbReference type="SUPFAM" id="SSF56317">
    <property type="entry name" value="Carbon-nitrogen hydrolase"/>
    <property type="match status" value="1"/>
</dbReference>
<keyword evidence="1" id="KW-0378">Hydrolase</keyword>
<evidence type="ECO:0000313" key="4">
    <source>
        <dbReference type="Proteomes" id="UP000478008"/>
    </source>
</evidence>
<dbReference type="Proteomes" id="UP000478008">
    <property type="component" value="Unassembled WGS sequence"/>
</dbReference>
<dbReference type="CDD" id="cd07572">
    <property type="entry name" value="nit"/>
    <property type="match status" value="1"/>
</dbReference>
<evidence type="ECO:0000256" key="1">
    <source>
        <dbReference type="ARBA" id="ARBA00022801"/>
    </source>
</evidence>
<dbReference type="GO" id="GO:0006528">
    <property type="term" value="P:asparagine metabolic process"/>
    <property type="evidence" value="ECO:0007669"/>
    <property type="project" value="TreeGrafter"/>
</dbReference>
<dbReference type="PROSITE" id="PS50263">
    <property type="entry name" value="CN_HYDROLASE"/>
    <property type="match status" value="1"/>
</dbReference>
<dbReference type="GO" id="GO:0005739">
    <property type="term" value="C:mitochondrion"/>
    <property type="evidence" value="ECO:0007669"/>
    <property type="project" value="TreeGrafter"/>
</dbReference>
<sequence length="294" mass="32058">MSLIMTAIAKNIKVALLQFYAGANKAENIKKATDFATKALKQHPDLDLLVLPECFNSPYAVDQFRKYSESIPDGETTKALSQFAKEHGVNVIGGSFPELGDDGNVYNTSLSFDKTGKIVAKHRKVHLFDIDIPGKMTFKESSSLHSGNKATVFDLPGLGRFGLAICYDIRFPELAMIASRSGAGIMCYPGAFNTVTGPRFWTKFGVARAIDNQAYVILCSPARNPNGGYQAYGHSMVVDPNGDVVVEAGHNEQIVYAELDPSVEKDARTAIPLSTQRRFDIYHDVSVDAKKGAL</sequence>
<dbReference type="PANTHER" id="PTHR23088">
    <property type="entry name" value="NITRILASE-RELATED"/>
    <property type="match status" value="1"/>
</dbReference>
<dbReference type="EMBL" id="CABFWN010000004">
    <property type="protein sequence ID" value="VUG18714.1"/>
    <property type="molecule type" value="Genomic_DNA"/>
</dbReference>
<evidence type="ECO:0000259" key="2">
    <source>
        <dbReference type="PROSITE" id="PS50263"/>
    </source>
</evidence>
<protein>
    <submittedName>
        <fullName evidence="3">DEBR0S4_00584g1_1</fullName>
    </submittedName>
</protein>